<proteinExistence type="predicted"/>
<dbReference type="CDD" id="cd02440">
    <property type="entry name" value="AdoMet_MTases"/>
    <property type="match status" value="1"/>
</dbReference>
<reference evidence="1 2" key="1">
    <citation type="submission" date="2019-11" db="EMBL/GenBank/DDBJ databases">
        <title>Caenimonas koreensis gen. nov., sp. nov., isolated from activated sludge.</title>
        <authorList>
            <person name="Seung H.R."/>
        </authorList>
    </citation>
    <scope>NUCLEOTIDE SEQUENCE [LARGE SCALE GENOMIC DNA]</scope>
    <source>
        <strain evidence="1 2">EMB320</strain>
    </source>
</reference>
<name>A0A844AZ71_9BURK</name>
<dbReference type="EMBL" id="WJBU01000009">
    <property type="protein sequence ID" value="MRD47718.1"/>
    <property type="molecule type" value="Genomic_DNA"/>
</dbReference>
<dbReference type="Pfam" id="PF13489">
    <property type="entry name" value="Methyltransf_23"/>
    <property type="match status" value="1"/>
</dbReference>
<gene>
    <name evidence="1" type="ORF">GHT07_10550</name>
</gene>
<accession>A0A844AZ71</accession>
<dbReference type="OrthoDB" id="529208at2"/>
<keyword evidence="2" id="KW-1185">Reference proteome</keyword>
<sequence length="251" mass="28252">MNESGSSTPQIDLHKRGDAYLATSYSQENRPLSPYVKRMSKHLHDTVFGGRLGKLLDIGCGRGDQMRAFAELGLECSGTDIANSATQLASGFDVRVANLETDPPPFPAESFDFVYSKSVIEHMRHPDRFLDTALHSLKPGGTACILTPSWFHTYRIFYMEYTHVTPFTIESLKTAMTMAGFVDVEVRYFYQLPFLWRMPGLMPLIKVLGSLVGMLGLPYRPLRNVPWPTEMNNVIRFSHDVMLLGTGRRAP</sequence>
<keyword evidence="1" id="KW-0808">Transferase</keyword>
<dbReference type="PANTHER" id="PTHR43861">
    <property type="entry name" value="TRANS-ACONITATE 2-METHYLTRANSFERASE-RELATED"/>
    <property type="match status" value="1"/>
</dbReference>
<keyword evidence="1" id="KW-0489">Methyltransferase</keyword>
<dbReference type="RefSeq" id="WP_153585029.1">
    <property type="nucleotide sequence ID" value="NZ_WJBU01000009.1"/>
</dbReference>
<organism evidence="1 2">
    <name type="scientific">Caenimonas koreensis DSM 17982</name>
    <dbReference type="NCBI Taxonomy" id="1121255"/>
    <lineage>
        <taxon>Bacteria</taxon>
        <taxon>Pseudomonadati</taxon>
        <taxon>Pseudomonadota</taxon>
        <taxon>Betaproteobacteria</taxon>
        <taxon>Burkholderiales</taxon>
        <taxon>Comamonadaceae</taxon>
        <taxon>Caenimonas</taxon>
    </lineage>
</organism>
<dbReference type="AlphaFoldDB" id="A0A844AZ71"/>
<dbReference type="Proteomes" id="UP000487350">
    <property type="component" value="Unassembled WGS sequence"/>
</dbReference>
<comment type="caution">
    <text evidence="1">The sequence shown here is derived from an EMBL/GenBank/DDBJ whole genome shotgun (WGS) entry which is preliminary data.</text>
</comment>
<dbReference type="GO" id="GO:0008168">
    <property type="term" value="F:methyltransferase activity"/>
    <property type="evidence" value="ECO:0007669"/>
    <property type="project" value="UniProtKB-KW"/>
</dbReference>
<protein>
    <submittedName>
        <fullName evidence="1">Methyltransferase domain-containing protein</fullName>
    </submittedName>
</protein>
<dbReference type="InterPro" id="IPR029063">
    <property type="entry name" value="SAM-dependent_MTases_sf"/>
</dbReference>
<dbReference type="GO" id="GO:0032259">
    <property type="term" value="P:methylation"/>
    <property type="evidence" value="ECO:0007669"/>
    <property type="project" value="UniProtKB-KW"/>
</dbReference>
<dbReference type="Gene3D" id="3.40.50.150">
    <property type="entry name" value="Vaccinia Virus protein VP39"/>
    <property type="match status" value="1"/>
</dbReference>
<evidence type="ECO:0000313" key="1">
    <source>
        <dbReference type="EMBL" id="MRD47718.1"/>
    </source>
</evidence>
<dbReference type="PANTHER" id="PTHR43861:SF6">
    <property type="entry name" value="METHYLTRANSFERASE TYPE 11"/>
    <property type="match status" value="1"/>
</dbReference>
<evidence type="ECO:0000313" key="2">
    <source>
        <dbReference type="Proteomes" id="UP000487350"/>
    </source>
</evidence>
<dbReference type="SUPFAM" id="SSF53335">
    <property type="entry name" value="S-adenosyl-L-methionine-dependent methyltransferases"/>
    <property type="match status" value="1"/>
</dbReference>